<dbReference type="CDD" id="cd20394">
    <property type="entry name" value="Tudor_SGF29_rpt2"/>
    <property type="match status" value="1"/>
</dbReference>
<dbReference type="PANTHER" id="PTHR21539">
    <property type="entry name" value="SAGA-ASSOCIATED FACTOR 29"/>
    <property type="match status" value="1"/>
</dbReference>
<evidence type="ECO:0000313" key="8">
    <source>
        <dbReference type="Proteomes" id="UP000054783"/>
    </source>
</evidence>
<gene>
    <name evidence="7" type="primary">CCDC101</name>
    <name evidence="7" type="ORF">T12_5734</name>
</gene>
<dbReference type="AlphaFoldDB" id="A0A0V1AE63"/>
<accession>A0A0V1AE63</accession>
<feature type="compositionally biased region" description="Low complexity" evidence="5">
    <location>
        <begin position="17"/>
        <end position="30"/>
    </location>
</feature>
<reference evidence="7 8" key="1">
    <citation type="submission" date="2015-01" db="EMBL/GenBank/DDBJ databases">
        <title>Evolution of Trichinella species and genotypes.</title>
        <authorList>
            <person name="Korhonen P.K."/>
            <person name="Edoardo P."/>
            <person name="Giuseppe L.R."/>
            <person name="Gasser R.B."/>
        </authorList>
    </citation>
    <scope>NUCLEOTIDE SEQUENCE [LARGE SCALE GENOMIC DNA]</scope>
    <source>
        <strain evidence="7">ISS2496</strain>
    </source>
</reference>
<keyword evidence="4" id="KW-0539">Nucleus</keyword>
<evidence type="ECO:0000256" key="1">
    <source>
        <dbReference type="ARBA" id="ARBA00004123"/>
    </source>
</evidence>
<dbReference type="Proteomes" id="UP000054783">
    <property type="component" value="Unassembled WGS sequence"/>
</dbReference>
<dbReference type="Pfam" id="PF07039">
    <property type="entry name" value="SGF29_Tudor"/>
    <property type="match status" value="1"/>
</dbReference>
<dbReference type="InterPro" id="IPR047287">
    <property type="entry name" value="Tudor_SGF29_rpt2"/>
</dbReference>
<comment type="caution">
    <text evidence="7">The sequence shown here is derived from an EMBL/GenBank/DDBJ whole genome shotgun (WGS) entry which is preliminary data.</text>
</comment>
<dbReference type="FunFam" id="2.30.30.140:FF:000026">
    <property type="entry name" value="SAGA-associated factor 29 homolog"/>
    <property type="match status" value="1"/>
</dbReference>
<feature type="region of interest" description="Disordered" evidence="5">
    <location>
        <begin position="1"/>
        <end position="30"/>
    </location>
</feature>
<dbReference type="PANTHER" id="PTHR21539:SF0">
    <property type="entry name" value="SAGA-ASSOCIATED FACTOR 29"/>
    <property type="match status" value="1"/>
</dbReference>
<comment type="subcellular location">
    <subcellularLocation>
        <location evidence="1">Nucleus</location>
    </subcellularLocation>
</comment>
<dbReference type="CDD" id="cd20393">
    <property type="entry name" value="Tudor_SGF29_rpt1"/>
    <property type="match status" value="1"/>
</dbReference>
<evidence type="ECO:0000256" key="3">
    <source>
        <dbReference type="ARBA" id="ARBA00023163"/>
    </source>
</evidence>
<proteinExistence type="predicted"/>
<dbReference type="Gene3D" id="2.30.30.140">
    <property type="match status" value="2"/>
</dbReference>
<sequence length="322" mass="36487">MTAVFQMPRQKGSRSPNVVNTATDSTSNSDSLGDLCLAEEQLRNQLKKIIEATEGEKADTLAIFSLYEKLSEDIKPSRQNESRLKTAYENALKHTEAQFALVCEAQKKLKDVEYLLRERHTAEKEANQRVLEKTSLSVQTSVSQVRRGAFMLMLQQFAINIPLWVSVKKESPPPLCGAIPAALNHICEKGDLVAARVKNADGDENWILAEVKFYNSAYAKYTVEDIDEEEKSSYTISRRKVIPLPVYLCNPQHYPETVFPLNSLVLALYPQTSCFYKGTVFQQPQDPFTEYLIAFEDNTYATGFSPPLPVLQRYVLTYHKTK</sequence>
<evidence type="ECO:0000256" key="2">
    <source>
        <dbReference type="ARBA" id="ARBA00023015"/>
    </source>
</evidence>
<keyword evidence="8" id="KW-1185">Reference proteome</keyword>
<dbReference type="GO" id="GO:0000124">
    <property type="term" value="C:SAGA complex"/>
    <property type="evidence" value="ECO:0007669"/>
    <property type="project" value="InterPro"/>
</dbReference>
<name>A0A0V1AE63_9BILA</name>
<dbReference type="STRING" id="990121.A0A0V1AE63"/>
<dbReference type="GO" id="GO:0005634">
    <property type="term" value="C:nucleus"/>
    <property type="evidence" value="ECO:0007669"/>
    <property type="project" value="UniProtKB-SubCell"/>
</dbReference>
<dbReference type="EMBL" id="JYDQ01000005">
    <property type="protein sequence ID" value="KRY23122.1"/>
    <property type="molecule type" value="Genomic_DNA"/>
</dbReference>
<dbReference type="PROSITE" id="PS51518">
    <property type="entry name" value="SGF29_C"/>
    <property type="match status" value="1"/>
</dbReference>
<dbReference type="OrthoDB" id="10265994at2759"/>
<evidence type="ECO:0000259" key="6">
    <source>
        <dbReference type="PROSITE" id="PS51518"/>
    </source>
</evidence>
<keyword evidence="3" id="KW-0804">Transcription</keyword>
<organism evidence="7 8">
    <name type="scientific">Trichinella patagoniensis</name>
    <dbReference type="NCBI Taxonomy" id="990121"/>
    <lineage>
        <taxon>Eukaryota</taxon>
        <taxon>Metazoa</taxon>
        <taxon>Ecdysozoa</taxon>
        <taxon>Nematoda</taxon>
        <taxon>Enoplea</taxon>
        <taxon>Dorylaimia</taxon>
        <taxon>Trichinellida</taxon>
        <taxon>Trichinellidae</taxon>
        <taxon>Trichinella</taxon>
    </lineage>
</organism>
<keyword evidence="2" id="KW-0805">Transcription regulation</keyword>
<feature type="domain" description="SGF29 C-terminal" evidence="6">
    <location>
        <begin position="183"/>
        <end position="322"/>
    </location>
</feature>
<dbReference type="InterPro" id="IPR010750">
    <property type="entry name" value="SGF29_tudor-like_dom"/>
</dbReference>
<evidence type="ECO:0000256" key="4">
    <source>
        <dbReference type="ARBA" id="ARBA00023242"/>
    </source>
</evidence>
<evidence type="ECO:0000256" key="5">
    <source>
        <dbReference type="SAM" id="MobiDB-lite"/>
    </source>
</evidence>
<evidence type="ECO:0000313" key="7">
    <source>
        <dbReference type="EMBL" id="KRY23122.1"/>
    </source>
</evidence>
<dbReference type="InterPro" id="IPR047288">
    <property type="entry name" value="Tudor_SGF29_rpt1"/>
</dbReference>
<protein>
    <submittedName>
        <fullName evidence="7">SAGA-associated factor 29-like protein</fullName>
    </submittedName>
</protein>
<dbReference type="InterPro" id="IPR037802">
    <property type="entry name" value="SGF29"/>
</dbReference>